<gene>
    <name evidence="1" type="ORF">NAES01612_LOCUS22131</name>
</gene>
<accession>A0A7S4PD52</accession>
<proteinExistence type="predicted"/>
<reference evidence="1" key="1">
    <citation type="submission" date="2021-01" db="EMBL/GenBank/DDBJ databases">
        <authorList>
            <person name="Corre E."/>
            <person name="Pelletier E."/>
            <person name="Niang G."/>
            <person name="Scheremetjew M."/>
            <person name="Finn R."/>
            <person name="Kale V."/>
            <person name="Holt S."/>
            <person name="Cochrane G."/>
            <person name="Meng A."/>
            <person name="Brown T."/>
            <person name="Cohen L."/>
        </authorList>
    </citation>
    <scope>NUCLEOTIDE SEQUENCE</scope>
    <source>
        <strain evidence="1">SoJaBio B1-5/56/2</strain>
    </source>
</reference>
<evidence type="ECO:0000313" key="1">
    <source>
        <dbReference type="EMBL" id="CAE2330969.1"/>
    </source>
</evidence>
<sequence length="369" mass="41111">MRPSFIINNSLSLSFFLPITLFFFFFSSPVLSLGSIVVEPVELPNCDNIPPGTQNCYYRIIYKTDLCTHRNPCDKLLVYWSGGEQSVKDGNYDATMKTWARRGYVAVAAQPFDDAKEAGKYPYFYDQERLSYITKVIRENVTSIWSGEYFVFGGVSRGATSPPISVANGNLFNNYPEIWTGTQGTAVVLFDGISNTATWEEWLSSQDEGVTGDCYELHSRTVGRYGEGSPLAHSCNNHKCYCSNPKSKDVWSNDSLVIGSDYPPSPYNCSVFSLSKGSDQQQKSNSSFTVWYRFTACEGKELPPCNPYGDIVPTPQQQLPYEALTNCDPSYQIITSFEVIEECGHSLCGGASVCGSVSTIDWLKEQWGE</sequence>
<dbReference type="AlphaFoldDB" id="A0A7S4PD52"/>
<evidence type="ECO:0008006" key="2">
    <source>
        <dbReference type="Google" id="ProtNLM"/>
    </source>
</evidence>
<name>A0A7S4PD52_9EUKA</name>
<organism evidence="1">
    <name type="scientific">Paramoeba aestuarina</name>
    <dbReference type="NCBI Taxonomy" id="180227"/>
    <lineage>
        <taxon>Eukaryota</taxon>
        <taxon>Amoebozoa</taxon>
        <taxon>Discosea</taxon>
        <taxon>Flabellinia</taxon>
        <taxon>Dactylopodida</taxon>
        <taxon>Paramoebidae</taxon>
        <taxon>Paramoeba</taxon>
    </lineage>
</organism>
<dbReference type="EMBL" id="HBKR01033726">
    <property type="protein sequence ID" value="CAE2330969.1"/>
    <property type="molecule type" value="Transcribed_RNA"/>
</dbReference>
<protein>
    <recommendedName>
        <fullName evidence="2">Feruloyl esterase</fullName>
    </recommendedName>
</protein>